<evidence type="ECO:0000313" key="1">
    <source>
        <dbReference type="EMBL" id="SEQ96933.1"/>
    </source>
</evidence>
<dbReference type="Proteomes" id="UP000199021">
    <property type="component" value="Unassembled WGS sequence"/>
</dbReference>
<proteinExistence type="predicted"/>
<dbReference type="InParanoid" id="A0A1H9KDI3"/>
<dbReference type="NCBIfam" id="NF038153">
    <property type="entry name" value="lant_leader_L1a"/>
    <property type="match status" value="1"/>
</dbReference>
<dbReference type="STRING" id="478744.SAMN05444359_12050"/>
<dbReference type="InterPro" id="IPR058238">
    <property type="entry name" value="Lant_leader_dom"/>
</dbReference>
<sequence>MLAIFLISTLVAAFNDCRNIDRPYRAINKLIHNSISIEMANKKNLSLDKDRLVRLQDAQLDAATGGAAAAPGSNTVTIGLRAANTDDTPSGSCCAKSCNRREAEIA</sequence>
<reference evidence="2" key="1">
    <citation type="submission" date="2016-10" db="EMBL/GenBank/DDBJ databases">
        <authorList>
            <person name="Varghese N."/>
            <person name="Submissions S."/>
        </authorList>
    </citation>
    <scope>NUCLEOTIDE SEQUENCE [LARGE SCALE GENOMIC DNA]</scope>
    <source>
        <strain evidence="2">DSM 24740</strain>
    </source>
</reference>
<dbReference type="AlphaFoldDB" id="A0A1H9KDI3"/>
<keyword evidence="2" id="KW-1185">Reference proteome</keyword>
<accession>A0A1H9KDI3</accession>
<name>A0A1H9KDI3_9BACT</name>
<gene>
    <name evidence="1" type="ORF">SAMN05444359_12050</name>
</gene>
<organism evidence="1 2">
    <name type="scientific">Neolewinella agarilytica</name>
    <dbReference type="NCBI Taxonomy" id="478744"/>
    <lineage>
        <taxon>Bacteria</taxon>
        <taxon>Pseudomonadati</taxon>
        <taxon>Bacteroidota</taxon>
        <taxon>Saprospiria</taxon>
        <taxon>Saprospirales</taxon>
        <taxon>Lewinellaceae</taxon>
        <taxon>Neolewinella</taxon>
    </lineage>
</organism>
<protein>
    <submittedName>
        <fullName evidence="1">Uncharacterized protein</fullName>
    </submittedName>
</protein>
<evidence type="ECO:0000313" key="2">
    <source>
        <dbReference type="Proteomes" id="UP000199021"/>
    </source>
</evidence>
<dbReference type="EMBL" id="FOFB01000020">
    <property type="protein sequence ID" value="SEQ96933.1"/>
    <property type="molecule type" value="Genomic_DNA"/>
</dbReference>